<proteinExistence type="predicted"/>
<dbReference type="SUPFAM" id="SSF53098">
    <property type="entry name" value="Ribonuclease H-like"/>
    <property type="match status" value="1"/>
</dbReference>
<evidence type="ECO:0008006" key="3">
    <source>
        <dbReference type="Google" id="ProtNLM"/>
    </source>
</evidence>
<dbReference type="RefSeq" id="WP_261757543.1">
    <property type="nucleotide sequence ID" value="NZ_CP104562.2"/>
</dbReference>
<gene>
    <name evidence="1" type="ORF">N4261_22885</name>
</gene>
<dbReference type="Gene3D" id="3.30.420.10">
    <property type="entry name" value="Ribonuclease H-like superfamily/Ribonuclease H"/>
    <property type="match status" value="1"/>
</dbReference>
<sequence>MPTILDLEASGFGRGSYPIEIGFVEACGLPFCSLIQPAPDWQHWDDGAEALHGISRDLLKRHGRPRAWVVNEINTRLAGQTVYCDSWAHDYSWLSKLFDSVDAQPRFRLDDLRLLLSEDEARRFGPLKQQIRAEAHLHRHRASADAKLLQLALLRVKQPASAAPD</sequence>
<accession>A0ABY6AZR7</accession>
<dbReference type="Proteomes" id="UP001064933">
    <property type="component" value="Chromosome"/>
</dbReference>
<reference evidence="1" key="1">
    <citation type="submission" date="2022-10" db="EMBL/GenBank/DDBJ databases">
        <title>Characterization and whole genome sequencing of a new Roseateles species, isolated from fresh water.</title>
        <authorList>
            <person name="Guliayeva D.Y."/>
            <person name="Akhremchuk A.E."/>
            <person name="Sikolenko M.A."/>
            <person name="Valentovich L.N."/>
            <person name="Sidarenka A.V."/>
        </authorList>
    </citation>
    <scope>NUCLEOTIDE SEQUENCE</scope>
    <source>
        <strain evidence="1">BIM B-1768</strain>
    </source>
</reference>
<evidence type="ECO:0000313" key="2">
    <source>
        <dbReference type="Proteomes" id="UP001064933"/>
    </source>
</evidence>
<dbReference type="InterPro" id="IPR036397">
    <property type="entry name" value="RNaseH_sf"/>
</dbReference>
<name>A0ABY6AZR7_9BURK</name>
<keyword evidence="2" id="KW-1185">Reference proteome</keyword>
<dbReference type="InterPro" id="IPR012337">
    <property type="entry name" value="RNaseH-like_sf"/>
</dbReference>
<organism evidence="1 2">
    <name type="scientific">Roseateles amylovorans</name>
    <dbReference type="NCBI Taxonomy" id="2978473"/>
    <lineage>
        <taxon>Bacteria</taxon>
        <taxon>Pseudomonadati</taxon>
        <taxon>Pseudomonadota</taxon>
        <taxon>Betaproteobacteria</taxon>
        <taxon>Burkholderiales</taxon>
        <taxon>Sphaerotilaceae</taxon>
        <taxon>Roseateles</taxon>
    </lineage>
</organism>
<dbReference type="EMBL" id="CP104562">
    <property type="protein sequence ID" value="UXH77788.1"/>
    <property type="molecule type" value="Genomic_DNA"/>
</dbReference>
<evidence type="ECO:0000313" key="1">
    <source>
        <dbReference type="EMBL" id="UXH77788.1"/>
    </source>
</evidence>
<protein>
    <recommendedName>
        <fullName evidence="3">Exonuclease domain-containing protein</fullName>
    </recommendedName>
</protein>